<dbReference type="PROSITE" id="PS00086">
    <property type="entry name" value="CYTOCHROME_P450"/>
    <property type="match status" value="1"/>
</dbReference>
<proteinExistence type="inferred from homology"/>
<dbReference type="PRINTS" id="PR00463">
    <property type="entry name" value="EP450I"/>
</dbReference>
<sequence>MNLVLYLAGLATLYLLYLLLHRSSFRTHRLPPGPKPLPIIGNVRDMPAPDSADWLHWLKHKEVYGPISSVSVLGQRLIILNDAKIALELLEKRSAIYSDRPELPFCQLCGMGDTVLMQGYGKRLQTYRKYIHREMGSAATVARFNQTQEIEVRRFLVRLLDAPQDLPGHARGLAGAFILKVLYGYHMDYTRVDPLMDYIEKALERFIPALVPGTWLVDAFPILKHIPAWLPGARFRRIAQGLKHDLAALADLPFHFVKDQIEAGKDTSSYVSNLLEEKANASTVTPGSKEEIDIKWSAVSLYFGGSDTTVSTITSFFLAMVLSPNVQKRAQDEIDRVVGRDRLPDFGDRDRLPYINAMVKESLRWHPVTPMGIAHSLMEDDTYDGYHIPKGSVIMPNVWAFCHDPKDYKDPMTFNPSRFLGDHPERDPQTLVFGFGRRICPGRILADSNIYLTIAMSLAAFEIGKPQGVDVQADFLPGITSHPAPFKMTIRLRDERYRGMVRSVLDEYPFDSEDADVVRGMLG</sequence>
<dbReference type="InterPro" id="IPR050364">
    <property type="entry name" value="Cytochrome_P450_fung"/>
</dbReference>
<keyword evidence="7" id="KW-1185">Reference proteome</keyword>
<evidence type="ECO:0000256" key="5">
    <source>
        <dbReference type="RuleBase" id="RU000461"/>
    </source>
</evidence>
<keyword evidence="5" id="KW-0503">Monooxygenase</keyword>
<name>A0ABR4FLU0_9EURO</name>
<dbReference type="InterPro" id="IPR002401">
    <property type="entry name" value="Cyt_P450_E_grp-I"/>
</dbReference>
<reference evidence="6 7" key="1">
    <citation type="submission" date="2024-07" db="EMBL/GenBank/DDBJ databases">
        <title>Section-level genome sequencing and comparative genomics of Aspergillus sections Usti and Cavernicolus.</title>
        <authorList>
            <consortium name="Lawrence Berkeley National Laboratory"/>
            <person name="Nybo J.L."/>
            <person name="Vesth T.C."/>
            <person name="Theobald S."/>
            <person name="Frisvad J.C."/>
            <person name="Larsen T.O."/>
            <person name="Kjaerboelling I."/>
            <person name="Rothschild-Mancinelli K."/>
            <person name="Lyhne E.K."/>
            <person name="Kogle M.E."/>
            <person name="Barry K."/>
            <person name="Clum A."/>
            <person name="Na H."/>
            <person name="Ledsgaard L."/>
            <person name="Lin J."/>
            <person name="Lipzen A."/>
            <person name="Kuo A."/>
            <person name="Riley R."/>
            <person name="Mondo S."/>
            <person name="Labutti K."/>
            <person name="Haridas S."/>
            <person name="Pangalinan J."/>
            <person name="Salamov A.A."/>
            <person name="Simmons B.A."/>
            <person name="Magnuson J.K."/>
            <person name="Chen J."/>
            <person name="Drula E."/>
            <person name="Henrissat B."/>
            <person name="Wiebenga A."/>
            <person name="Lubbers R.J."/>
            <person name="Gomes A.C."/>
            <person name="Makela M.R."/>
            <person name="Stajich J."/>
            <person name="Grigoriev I.V."/>
            <person name="Mortensen U.H."/>
            <person name="De Vries R.P."/>
            <person name="Baker S.E."/>
            <person name="Andersen M.R."/>
        </authorList>
    </citation>
    <scope>NUCLEOTIDE SEQUENCE [LARGE SCALE GENOMIC DNA]</scope>
    <source>
        <strain evidence="6 7">CBS 209.92</strain>
    </source>
</reference>
<dbReference type="InterPro" id="IPR001128">
    <property type="entry name" value="Cyt_P450"/>
</dbReference>
<dbReference type="PANTHER" id="PTHR46300:SF12">
    <property type="entry name" value="P450, PUTATIVE (EUROFUNG)-RELATED"/>
    <property type="match status" value="1"/>
</dbReference>
<keyword evidence="2 5" id="KW-0479">Metal-binding</keyword>
<accession>A0ABR4FLU0</accession>
<comment type="caution">
    <text evidence="6">The sequence shown here is derived from an EMBL/GenBank/DDBJ whole genome shotgun (WGS) entry which is preliminary data.</text>
</comment>
<keyword evidence="4 5" id="KW-0408">Iron</keyword>
<organism evidence="6 7">
    <name type="scientific">Aspergillus keveii</name>
    <dbReference type="NCBI Taxonomy" id="714993"/>
    <lineage>
        <taxon>Eukaryota</taxon>
        <taxon>Fungi</taxon>
        <taxon>Dikarya</taxon>
        <taxon>Ascomycota</taxon>
        <taxon>Pezizomycotina</taxon>
        <taxon>Eurotiomycetes</taxon>
        <taxon>Eurotiomycetidae</taxon>
        <taxon>Eurotiales</taxon>
        <taxon>Aspergillaceae</taxon>
        <taxon>Aspergillus</taxon>
        <taxon>Aspergillus subgen. Nidulantes</taxon>
    </lineage>
</organism>
<evidence type="ECO:0000313" key="7">
    <source>
        <dbReference type="Proteomes" id="UP001610563"/>
    </source>
</evidence>
<dbReference type="PRINTS" id="PR00385">
    <property type="entry name" value="P450"/>
</dbReference>
<evidence type="ECO:0000256" key="2">
    <source>
        <dbReference type="ARBA" id="ARBA00022723"/>
    </source>
</evidence>
<dbReference type="PANTHER" id="PTHR46300">
    <property type="entry name" value="P450, PUTATIVE (EUROFUNG)-RELATED-RELATED"/>
    <property type="match status" value="1"/>
</dbReference>
<dbReference type="InterPro" id="IPR036396">
    <property type="entry name" value="Cyt_P450_sf"/>
</dbReference>
<dbReference type="InterPro" id="IPR017972">
    <property type="entry name" value="Cyt_P450_CS"/>
</dbReference>
<evidence type="ECO:0000256" key="3">
    <source>
        <dbReference type="ARBA" id="ARBA00023002"/>
    </source>
</evidence>
<gene>
    <name evidence="6" type="ORF">BJX66DRAFT_316986</name>
</gene>
<keyword evidence="3 5" id="KW-0560">Oxidoreductase</keyword>
<dbReference type="Gene3D" id="1.10.630.10">
    <property type="entry name" value="Cytochrome P450"/>
    <property type="match status" value="1"/>
</dbReference>
<dbReference type="EMBL" id="JBFTWV010000188">
    <property type="protein sequence ID" value="KAL2784224.1"/>
    <property type="molecule type" value="Genomic_DNA"/>
</dbReference>
<evidence type="ECO:0000256" key="1">
    <source>
        <dbReference type="ARBA" id="ARBA00010617"/>
    </source>
</evidence>
<evidence type="ECO:0000256" key="4">
    <source>
        <dbReference type="ARBA" id="ARBA00023004"/>
    </source>
</evidence>
<comment type="similarity">
    <text evidence="1 5">Belongs to the cytochrome P450 family.</text>
</comment>
<keyword evidence="5" id="KW-0349">Heme</keyword>
<dbReference type="SUPFAM" id="SSF48264">
    <property type="entry name" value="Cytochrome P450"/>
    <property type="match status" value="1"/>
</dbReference>
<dbReference type="Proteomes" id="UP001610563">
    <property type="component" value="Unassembled WGS sequence"/>
</dbReference>
<evidence type="ECO:0000313" key="6">
    <source>
        <dbReference type="EMBL" id="KAL2784224.1"/>
    </source>
</evidence>
<dbReference type="Pfam" id="PF00067">
    <property type="entry name" value="p450"/>
    <property type="match status" value="1"/>
</dbReference>
<protein>
    <submittedName>
        <fullName evidence="6">Cytochrome P450</fullName>
    </submittedName>
</protein>
<dbReference type="CDD" id="cd11065">
    <property type="entry name" value="CYP64-like"/>
    <property type="match status" value="1"/>
</dbReference>